<evidence type="ECO:0000259" key="5">
    <source>
        <dbReference type="Pfam" id="PF00899"/>
    </source>
</evidence>
<evidence type="ECO:0000256" key="3">
    <source>
        <dbReference type="ARBA" id="ARBA00022786"/>
    </source>
</evidence>
<dbReference type="GO" id="GO:0019781">
    <property type="term" value="F:NEDD8 activating enzyme activity"/>
    <property type="evidence" value="ECO:0007669"/>
    <property type="project" value="UniProtKB-UniRule"/>
</dbReference>
<dbReference type="GO" id="GO:0045116">
    <property type="term" value="P:protein neddylation"/>
    <property type="evidence" value="ECO:0007669"/>
    <property type="project" value="UniProtKB-UniRule"/>
</dbReference>
<evidence type="ECO:0000313" key="7">
    <source>
        <dbReference type="Proteomes" id="UP000799776"/>
    </source>
</evidence>
<keyword evidence="3 4" id="KW-0833">Ubl conjugation pathway</keyword>
<dbReference type="PANTHER" id="PTHR10953">
    <property type="entry name" value="UBIQUITIN-ACTIVATING ENZYME E1"/>
    <property type="match status" value="1"/>
</dbReference>
<name>A0A9P4HN78_9PEZI</name>
<dbReference type="InterPro" id="IPR045886">
    <property type="entry name" value="ThiF/MoeB/HesA"/>
</dbReference>
<organism evidence="6 7">
    <name type="scientific">Saccharata proteae CBS 121410</name>
    <dbReference type="NCBI Taxonomy" id="1314787"/>
    <lineage>
        <taxon>Eukaryota</taxon>
        <taxon>Fungi</taxon>
        <taxon>Dikarya</taxon>
        <taxon>Ascomycota</taxon>
        <taxon>Pezizomycotina</taxon>
        <taxon>Dothideomycetes</taxon>
        <taxon>Dothideomycetes incertae sedis</taxon>
        <taxon>Botryosphaeriales</taxon>
        <taxon>Saccharataceae</taxon>
        <taxon>Saccharata</taxon>
    </lineage>
</organism>
<dbReference type="Pfam" id="PF00899">
    <property type="entry name" value="ThiF"/>
    <property type="match status" value="1"/>
</dbReference>
<dbReference type="Proteomes" id="UP000799776">
    <property type="component" value="Unassembled WGS sequence"/>
</dbReference>
<sequence length="569" mass="62366">MPGTTPPPLQGPTSKEKKYDRQLRLWAASGQQALEDAHILLINNGPGVTGVETLKNLVLPGIGQFTILDSSVVSEADLGVNFFLEEEHLGGFRAEHCCNLLKELNPDVEGHYITEPVESFIAKPSALSPYTLILVTAPIVSEILDQISQHASTTATPTFYIHSVGFYIHFSIHLPPAFPIVDTHPPAESTADLRLLAPWEELRKFTADKTLNLESMSDHDHGHVPYVLLLLHYLEEWKQTHDNKVPHNYKEKTEFRELVRSGARTSNPEGGEENYDEAVSAVLKSLNPPQASSAVRDVFSAPECQSLSPTSPSFWLIASAISTFHKTHSHLPLPGSLPDMKAQSADYIALQNIYKAKARSDLAEVTAIVRSLEKELKRDSPVDDKEIEAFCKNAAHIKLVRGRPFHVVRDGAKLKWGDRAAALAGFEGLQNPDSGLLLYIAFLAYDIFCGSHHADKLAGAPRVPGERAQDVDVDGEKMVGICKVLVDGLLDEAGMFVEDQEEYDGIKTRMAGYAREITRAGGAELHNTAALAGGMVAQEVIKVVTKQYIPVDNTCVFDGVFSKSAVLRV</sequence>
<comment type="caution">
    <text evidence="6">The sequence shown here is derived from an EMBL/GenBank/DDBJ whole genome shotgun (WGS) entry which is preliminary data.</text>
</comment>
<dbReference type="OrthoDB" id="1708823at2759"/>
<dbReference type="EMBL" id="ML978766">
    <property type="protein sequence ID" value="KAF2083643.1"/>
    <property type="molecule type" value="Genomic_DNA"/>
</dbReference>
<dbReference type="InterPro" id="IPR035985">
    <property type="entry name" value="Ubiquitin-activating_enz"/>
</dbReference>
<evidence type="ECO:0000256" key="4">
    <source>
        <dbReference type="PIRNR" id="PIRNR039099"/>
    </source>
</evidence>
<dbReference type="Gene3D" id="3.40.50.720">
    <property type="entry name" value="NAD(P)-binding Rossmann-like Domain"/>
    <property type="match status" value="2"/>
</dbReference>
<evidence type="ECO:0000256" key="1">
    <source>
        <dbReference type="ARBA" id="ARBA00005032"/>
    </source>
</evidence>
<dbReference type="PANTHER" id="PTHR10953:SF29">
    <property type="entry name" value="NEDD8-ACTIVATING ENZYME E1 REGULATORY SUBUNIT"/>
    <property type="match status" value="1"/>
</dbReference>
<dbReference type="InterPro" id="IPR000594">
    <property type="entry name" value="ThiF_NAD_FAD-bd"/>
</dbReference>
<comment type="pathway">
    <text evidence="1 4">Protein modification; protein neddylation.</text>
</comment>
<dbReference type="SUPFAM" id="SSF69572">
    <property type="entry name" value="Activating enzymes of the ubiquitin-like proteins"/>
    <property type="match status" value="1"/>
</dbReference>
<dbReference type="PIRSF" id="PIRSF039099">
    <property type="entry name" value="APP-BP1"/>
    <property type="match status" value="1"/>
</dbReference>
<keyword evidence="7" id="KW-1185">Reference proteome</keyword>
<evidence type="ECO:0000256" key="2">
    <source>
        <dbReference type="ARBA" id="ARBA00006868"/>
    </source>
</evidence>
<reference evidence="6" key="1">
    <citation type="journal article" date="2020" name="Stud. Mycol.">
        <title>101 Dothideomycetes genomes: a test case for predicting lifestyles and emergence of pathogens.</title>
        <authorList>
            <person name="Haridas S."/>
            <person name="Albert R."/>
            <person name="Binder M."/>
            <person name="Bloem J."/>
            <person name="Labutti K."/>
            <person name="Salamov A."/>
            <person name="Andreopoulos B."/>
            <person name="Baker S."/>
            <person name="Barry K."/>
            <person name="Bills G."/>
            <person name="Bluhm B."/>
            <person name="Cannon C."/>
            <person name="Castanera R."/>
            <person name="Culley D."/>
            <person name="Daum C."/>
            <person name="Ezra D."/>
            <person name="Gonzalez J."/>
            <person name="Henrissat B."/>
            <person name="Kuo A."/>
            <person name="Liang C."/>
            <person name="Lipzen A."/>
            <person name="Lutzoni F."/>
            <person name="Magnuson J."/>
            <person name="Mondo S."/>
            <person name="Nolan M."/>
            <person name="Ohm R."/>
            <person name="Pangilinan J."/>
            <person name="Park H.-J."/>
            <person name="Ramirez L."/>
            <person name="Alfaro M."/>
            <person name="Sun H."/>
            <person name="Tritt A."/>
            <person name="Yoshinaga Y."/>
            <person name="Zwiers L.-H."/>
            <person name="Turgeon B."/>
            <person name="Goodwin S."/>
            <person name="Spatafora J."/>
            <person name="Crous P."/>
            <person name="Grigoriev I."/>
        </authorList>
    </citation>
    <scope>NUCLEOTIDE SEQUENCE</scope>
    <source>
        <strain evidence="6">CBS 121410</strain>
    </source>
</reference>
<protein>
    <recommendedName>
        <fullName evidence="4">NEDD8-activating enzyme E1 regulatory subunit</fullName>
    </recommendedName>
</protein>
<comment type="function">
    <text evidence="4">Regulatory subunit of the dimeric UBA3-ULA1 E1 enzyme.</text>
</comment>
<gene>
    <name evidence="6" type="ORF">K490DRAFT_51139</name>
</gene>
<evidence type="ECO:0000313" key="6">
    <source>
        <dbReference type="EMBL" id="KAF2083643.1"/>
    </source>
</evidence>
<accession>A0A9P4HN78</accession>
<proteinExistence type="inferred from homology"/>
<dbReference type="AlphaFoldDB" id="A0A9P4HN78"/>
<feature type="domain" description="THIF-type NAD/FAD binding fold" evidence="5">
    <location>
        <begin position="19"/>
        <end position="547"/>
    </location>
</feature>
<comment type="similarity">
    <text evidence="2 4">Belongs to the ubiquitin-activating E1 family. ULA1 subfamily.</text>
</comment>
<dbReference type="GO" id="GO:0005737">
    <property type="term" value="C:cytoplasm"/>
    <property type="evidence" value="ECO:0007669"/>
    <property type="project" value="TreeGrafter"/>
</dbReference>
<dbReference type="InterPro" id="IPR030667">
    <property type="entry name" value="APP-BP1"/>
</dbReference>